<dbReference type="Proteomes" id="UP000887579">
    <property type="component" value="Unplaced"/>
</dbReference>
<accession>A0AC34GFQ3</accession>
<evidence type="ECO:0000313" key="2">
    <source>
        <dbReference type="WBParaSite" id="ES5_v2.g28339.t1"/>
    </source>
</evidence>
<sequence length="128" mass="14722">MDYAEKLIYVCKECIAINKIYGNVISSISARQFEPFDQELYHDEVVCIITLACQNFPSRIHLVTLACGLLSYKYGAKLLVKLILNQCNTIDLILQTFSELRFPSEIFICHERDSVMLEVDYCNFVSPL</sequence>
<name>A0AC34GFQ3_9BILA</name>
<proteinExistence type="predicted"/>
<organism evidence="1 2">
    <name type="scientific">Panagrolaimus sp. ES5</name>
    <dbReference type="NCBI Taxonomy" id="591445"/>
    <lineage>
        <taxon>Eukaryota</taxon>
        <taxon>Metazoa</taxon>
        <taxon>Ecdysozoa</taxon>
        <taxon>Nematoda</taxon>
        <taxon>Chromadorea</taxon>
        <taxon>Rhabditida</taxon>
        <taxon>Tylenchina</taxon>
        <taxon>Panagrolaimomorpha</taxon>
        <taxon>Panagrolaimoidea</taxon>
        <taxon>Panagrolaimidae</taxon>
        <taxon>Panagrolaimus</taxon>
    </lineage>
</organism>
<reference evidence="2" key="1">
    <citation type="submission" date="2022-11" db="UniProtKB">
        <authorList>
            <consortium name="WormBaseParasite"/>
        </authorList>
    </citation>
    <scope>IDENTIFICATION</scope>
</reference>
<evidence type="ECO:0000313" key="1">
    <source>
        <dbReference type="Proteomes" id="UP000887579"/>
    </source>
</evidence>
<dbReference type="WBParaSite" id="ES5_v2.g28339.t1">
    <property type="protein sequence ID" value="ES5_v2.g28339.t1"/>
    <property type="gene ID" value="ES5_v2.g28339"/>
</dbReference>
<protein>
    <submittedName>
        <fullName evidence="2">Uncharacterized protein</fullName>
    </submittedName>
</protein>